<dbReference type="AlphaFoldDB" id="A0A2P2IJP9"/>
<proteinExistence type="predicted"/>
<name>A0A2P2IJP9_RHIMU</name>
<protein>
    <submittedName>
        <fullName evidence="1">Uncharacterized protein</fullName>
    </submittedName>
</protein>
<organism evidence="1">
    <name type="scientific">Rhizophora mucronata</name>
    <name type="common">Asiatic mangrove</name>
    <dbReference type="NCBI Taxonomy" id="61149"/>
    <lineage>
        <taxon>Eukaryota</taxon>
        <taxon>Viridiplantae</taxon>
        <taxon>Streptophyta</taxon>
        <taxon>Embryophyta</taxon>
        <taxon>Tracheophyta</taxon>
        <taxon>Spermatophyta</taxon>
        <taxon>Magnoliopsida</taxon>
        <taxon>eudicotyledons</taxon>
        <taxon>Gunneridae</taxon>
        <taxon>Pentapetalae</taxon>
        <taxon>rosids</taxon>
        <taxon>fabids</taxon>
        <taxon>Malpighiales</taxon>
        <taxon>Rhizophoraceae</taxon>
        <taxon>Rhizophora</taxon>
    </lineage>
</organism>
<accession>A0A2P2IJP9</accession>
<sequence length="110" mass="12453">MIEKYKVFAFSFSGLPGLFEVASLNLCKLNCIYVVVQLKLGHKLICDEYSNLCNCYSCHLCFQQNGFKNPPVSAMFYGLFGTKTFSHFQQGDALSFSIFRGTGITDICFW</sequence>
<dbReference type="EMBL" id="GGEC01000934">
    <property type="protein sequence ID" value="MBW81417.1"/>
    <property type="molecule type" value="Transcribed_RNA"/>
</dbReference>
<evidence type="ECO:0000313" key="1">
    <source>
        <dbReference type="EMBL" id="MBW81417.1"/>
    </source>
</evidence>
<reference evidence="1" key="1">
    <citation type="submission" date="2018-02" db="EMBL/GenBank/DDBJ databases">
        <title>Rhizophora mucronata_Transcriptome.</title>
        <authorList>
            <person name="Meera S.P."/>
            <person name="Sreeshan A."/>
            <person name="Augustine A."/>
        </authorList>
    </citation>
    <scope>NUCLEOTIDE SEQUENCE</scope>
    <source>
        <tissue evidence="1">Leaf</tissue>
    </source>
</reference>